<comment type="caution">
    <text evidence="7">The sequence shown here is derived from an EMBL/GenBank/DDBJ whole genome shotgun (WGS) entry which is preliminary data.</text>
</comment>
<comment type="subcellular location">
    <subcellularLocation>
        <location evidence="1">Cell outer membrane</location>
    </subcellularLocation>
</comment>
<gene>
    <name evidence="7" type="ORF">D1627_17255</name>
</gene>
<dbReference type="InterPro" id="IPR041700">
    <property type="entry name" value="OMP_b-brl_3"/>
</dbReference>
<evidence type="ECO:0000256" key="5">
    <source>
        <dbReference type="SAM" id="SignalP"/>
    </source>
</evidence>
<evidence type="ECO:0000256" key="1">
    <source>
        <dbReference type="ARBA" id="ARBA00004442"/>
    </source>
</evidence>
<keyword evidence="5" id="KW-0732">Signal</keyword>
<dbReference type="PANTHER" id="PTHR40980:SF4">
    <property type="entry name" value="TONB-DEPENDENT RECEPTOR-LIKE BETA-BARREL DOMAIN-CONTAINING PROTEIN"/>
    <property type="match status" value="1"/>
</dbReference>
<dbReference type="RefSeq" id="WP_119433514.1">
    <property type="nucleotide sequence ID" value="NZ_QWGE01000006.1"/>
</dbReference>
<dbReference type="AlphaFoldDB" id="A0A399RUY9"/>
<keyword evidence="2" id="KW-0472">Membrane</keyword>
<feature type="region of interest" description="Disordered" evidence="4">
    <location>
        <begin position="802"/>
        <end position="822"/>
    </location>
</feature>
<evidence type="ECO:0000259" key="6">
    <source>
        <dbReference type="Pfam" id="PF14905"/>
    </source>
</evidence>
<dbReference type="InterPro" id="IPR037066">
    <property type="entry name" value="Plug_dom_sf"/>
</dbReference>
<feature type="compositionally biased region" description="Gly residues" evidence="4">
    <location>
        <begin position="811"/>
        <end position="822"/>
    </location>
</feature>
<dbReference type="Gene3D" id="2.170.130.10">
    <property type="entry name" value="TonB-dependent receptor, plug domain"/>
    <property type="match status" value="1"/>
</dbReference>
<evidence type="ECO:0000313" key="7">
    <source>
        <dbReference type="EMBL" id="RIJ34104.1"/>
    </source>
</evidence>
<dbReference type="Pfam" id="PF14905">
    <property type="entry name" value="OMP_b-brl_3"/>
    <property type="match status" value="1"/>
</dbReference>
<evidence type="ECO:0000256" key="3">
    <source>
        <dbReference type="ARBA" id="ARBA00023237"/>
    </source>
</evidence>
<dbReference type="InterPro" id="IPR036942">
    <property type="entry name" value="Beta-barrel_TonB_sf"/>
</dbReference>
<dbReference type="PANTHER" id="PTHR40980">
    <property type="entry name" value="PLUG DOMAIN-CONTAINING PROTEIN"/>
    <property type="match status" value="1"/>
</dbReference>
<dbReference type="Gene3D" id="2.40.170.20">
    <property type="entry name" value="TonB-dependent receptor, beta-barrel domain"/>
    <property type="match status" value="1"/>
</dbReference>
<protein>
    <submittedName>
        <fullName evidence="7">TonB-dependent receptor</fullName>
    </submittedName>
</protein>
<feature type="signal peptide" evidence="5">
    <location>
        <begin position="1"/>
        <end position="19"/>
    </location>
</feature>
<dbReference type="GO" id="GO:0030246">
    <property type="term" value="F:carbohydrate binding"/>
    <property type="evidence" value="ECO:0007669"/>
    <property type="project" value="InterPro"/>
</dbReference>
<reference evidence="8" key="1">
    <citation type="submission" date="2018-08" db="EMBL/GenBank/DDBJ databases">
        <title>Mucilaginibacter sp. MYSH2.</title>
        <authorList>
            <person name="Seo T."/>
        </authorList>
    </citation>
    <scope>NUCLEOTIDE SEQUENCE [LARGE SCALE GENOMIC DNA]</scope>
    <source>
        <strain evidence="8">KIRAN</strain>
    </source>
</reference>
<organism evidence="7 8">
    <name type="scientific">Pontibacter oryzae</name>
    <dbReference type="NCBI Taxonomy" id="2304593"/>
    <lineage>
        <taxon>Bacteria</taxon>
        <taxon>Pseudomonadati</taxon>
        <taxon>Bacteroidota</taxon>
        <taxon>Cytophagia</taxon>
        <taxon>Cytophagales</taxon>
        <taxon>Hymenobacteraceae</taxon>
        <taxon>Pontibacter</taxon>
    </lineage>
</organism>
<evidence type="ECO:0000313" key="8">
    <source>
        <dbReference type="Proteomes" id="UP000266005"/>
    </source>
</evidence>
<keyword evidence="8" id="KW-1185">Reference proteome</keyword>
<sequence>MKQTILLALCLFAHALAFAQAPATPTGGSLKGIVADSTSNSPIGYVTVIVSLPDKDEPLKSTFSQDNGSFEINGLPLGKYKLILSFVGYKPYKMDLPELTASNASVNLGTLKLAGSSKQLQEVEVTTEQMLITQDVDKIGYNVAIDPEAKTMTALDMMRKVPMLSLDTEDNIKLNGSSSYRVLVNGKNSTLFARSPKDVLRSMPASTIKRIEVITDPPAKYDAEGVGGIINIITTDAPQNGYNGSVSGGVGNIGNQYGSVNLTAKTGKLGFSGYLGGSHWPSPASNSDYRRSDQTTGTLLQLGTETSEGYYTYSSGELSYEIDTLNLIAVKYDYNIGTNESRFRQRVTETGLNGNVRRDFNRNNNNDSGWGGLEASLDYQHTFKRNKSQLFTLSYKIGDGRNDSESDIAFENIQGYNGTPGTRTQNAGISVEQTYQADYVHPFKKHSLEVGAKSILRDIESDYFYRDYNPETETYVEVPSLTNRFDYNQNIYAAYTSVSLRYDKWGVRLGTRLEQTSVDANFQDAGTVETPDYFNLIPSVSVNRTFKNMSSLKVSYTQRIERPSLYYLNPYVDRTNEKSISFGNPKLEAATSHVLSLAHSFFKGSNSINSTLTHAFTNNAIQNYTLFNPADSVTSTTYGNIGKNATTTLSLNGNATLFKNLSMSLNGSLSYNQLSGNIAGRDLKNSGVSGYMYSYLSYKFEKNWRVSTNLGYYGPRVLLQGKSNAQFWNGMSVSKSFLKDEKASFSLSLQSPFARTRNYARSISGANFNEESDYVYVARRINIGFSYKFGKLKEDIKRTKRGIKNDDLKGGGDSNSGGGNGN</sequence>
<dbReference type="SUPFAM" id="SSF49452">
    <property type="entry name" value="Starch-binding domain-like"/>
    <property type="match status" value="1"/>
</dbReference>
<accession>A0A399RUY9</accession>
<keyword evidence="3" id="KW-0998">Cell outer membrane</keyword>
<dbReference type="Pfam" id="PF13620">
    <property type="entry name" value="CarboxypepD_reg"/>
    <property type="match status" value="1"/>
</dbReference>
<dbReference type="OrthoDB" id="905812at2"/>
<evidence type="ECO:0000256" key="2">
    <source>
        <dbReference type="ARBA" id="ARBA00023136"/>
    </source>
</evidence>
<dbReference type="SUPFAM" id="SSF56935">
    <property type="entry name" value="Porins"/>
    <property type="match status" value="1"/>
</dbReference>
<dbReference type="Proteomes" id="UP000266005">
    <property type="component" value="Unassembled WGS sequence"/>
</dbReference>
<dbReference type="GO" id="GO:0009279">
    <property type="term" value="C:cell outer membrane"/>
    <property type="evidence" value="ECO:0007669"/>
    <property type="project" value="UniProtKB-SubCell"/>
</dbReference>
<dbReference type="Gene3D" id="2.60.40.1120">
    <property type="entry name" value="Carboxypeptidase-like, regulatory domain"/>
    <property type="match status" value="1"/>
</dbReference>
<dbReference type="InterPro" id="IPR013784">
    <property type="entry name" value="Carb-bd-like_fold"/>
</dbReference>
<feature type="domain" description="Outer membrane protein beta-barrel" evidence="6">
    <location>
        <begin position="381"/>
        <end position="787"/>
    </location>
</feature>
<feature type="chain" id="PRO_5017342772" evidence="5">
    <location>
        <begin position="20"/>
        <end position="822"/>
    </location>
</feature>
<evidence type="ECO:0000256" key="4">
    <source>
        <dbReference type="SAM" id="MobiDB-lite"/>
    </source>
</evidence>
<keyword evidence="7" id="KW-0675">Receptor</keyword>
<dbReference type="EMBL" id="QWGE01000006">
    <property type="protein sequence ID" value="RIJ34104.1"/>
    <property type="molecule type" value="Genomic_DNA"/>
</dbReference>
<proteinExistence type="predicted"/>
<name>A0A399RUY9_9BACT</name>